<comment type="caution">
    <text evidence="1">The sequence shown here is derived from an EMBL/GenBank/DDBJ whole genome shotgun (WGS) entry which is preliminary data.</text>
</comment>
<reference evidence="2" key="1">
    <citation type="submission" date="2018-12" db="EMBL/GenBank/DDBJ databases">
        <title>Tengunoibacter tsumagoiensis gen. nov., sp. nov., Dictyobacter kobayashii sp. nov., D. alpinus sp. nov., and D. joshuensis sp. nov. and description of Dictyobacteraceae fam. nov. within the order Ktedonobacterales isolated from Tengu-no-mugimeshi.</title>
        <authorList>
            <person name="Wang C.M."/>
            <person name="Zheng Y."/>
            <person name="Sakai Y."/>
            <person name="Toyoda A."/>
            <person name="Minakuchi Y."/>
            <person name="Abe K."/>
            <person name="Yokota A."/>
            <person name="Yabe S."/>
        </authorList>
    </citation>
    <scope>NUCLEOTIDE SEQUENCE [LARGE SCALE GENOMIC DNA]</scope>
    <source>
        <strain evidence="2">Uno11</strain>
    </source>
</reference>
<accession>A0A402ARN7</accession>
<organism evidence="1 2">
    <name type="scientific">Dictyobacter kobayashii</name>
    <dbReference type="NCBI Taxonomy" id="2014872"/>
    <lineage>
        <taxon>Bacteria</taxon>
        <taxon>Bacillati</taxon>
        <taxon>Chloroflexota</taxon>
        <taxon>Ktedonobacteria</taxon>
        <taxon>Ktedonobacterales</taxon>
        <taxon>Dictyobacteraceae</taxon>
        <taxon>Dictyobacter</taxon>
    </lineage>
</organism>
<gene>
    <name evidence="1" type="ORF">KDK_55580</name>
</gene>
<dbReference type="EMBL" id="BIFS01000001">
    <property type="protein sequence ID" value="GCE21758.1"/>
    <property type="molecule type" value="Genomic_DNA"/>
</dbReference>
<evidence type="ECO:0000313" key="1">
    <source>
        <dbReference type="EMBL" id="GCE21758.1"/>
    </source>
</evidence>
<evidence type="ECO:0000313" key="2">
    <source>
        <dbReference type="Proteomes" id="UP000287188"/>
    </source>
</evidence>
<dbReference type="RefSeq" id="WP_126553626.1">
    <property type="nucleotide sequence ID" value="NZ_BIFS01000001.1"/>
</dbReference>
<dbReference type="AlphaFoldDB" id="A0A402ARN7"/>
<dbReference type="Proteomes" id="UP000287188">
    <property type="component" value="Unassembled WGS sequence"/>
</dbReference>
<protein>
    <submittedName>
        <fullName evidence="1">Uncharacterized protein</fullName>
    </submittedName>
</protein>
<keyword evidence="2" id="KW-1185">Reference proteome</keyword>
<proteinExistence type="predicted"/>
<name>A0A402ARN7_9CHLR</name>
<sequence length="90" mass="10491">MYKVLQARQEFIHYQLFFTSTLTYIYQHNQYISGYSIELQLEIMQVDFEELVASGQDAGCGIDGKQVHSLRKTSTISLQQHLSYAEFITF</sequence>